<dbReference type="STRING" id="1776.BHQ18_26590"/>
<evidence type="ECO:0000256" key="1">
    <source>
        <dbReference type="ARBA" id="ARBA00022475"/>
    </source>
</evidence>
<dbReference type="Pfam" id="PF05481">
    <property type="entry name" value="Myco_19_kDa"/>
    <property type="match status" value="1"/>
</dbReference>
<dbReference type="InterPro" id="IPR008691">
    <property type="entry name" value="LpqH"/>
</dbReference>
<keyword evidence="5" id="KW-0449">Lipoprotein</keyword>
<protein>
    <submittedName>
        <fullName evidence="7">Uncharacterized protein</fullName>
    </submittedName>
</protein>
<evidence type="ECO:0000313" key="8">
    <source>
        <dbReference type="Proteomes" id="UP000094053"/>
    </source>
</evidence>
<accession>A0A1E3RAV9</accession>
<organism evidence="7 8">
    <name type="scientific">Mycolicibacterium flavescens</name>
    <name type="common">Mycobacterium flavescens</name>
    <dbReference type="NCBI Taxonomy" id="1776"/>
    <lineage>
        <taxon>Bacteria</taxon>
        <taxon>Bacillati</taxon>
        <taxon>Actinomycetota</taxon>
        <taxon>Actinomycetes</taxon>
        <taxon>Mycobacteriales</taxon>
        <taxon>Mycobacteriaceae</taxon>
        <taxon>Mycolicibacterium</taxon>
    </lineage>
</organism>
<dbReference type="AlphaFoldDB" id="A0A1E3RAV9"/>
<comment type="caution">
    <text evidence="7">The sequence shown here is derived from an EMBL/GenBank/DDBJ whole genome shotgun (WGS) entry which is preliminary data.</text>
</comment>
<keyword evidence="3" id="KW-0472">Membrane</keyword>
<proteinExistence type="predicted"/>
<reference evidence="8" key="1">
    <citation type="submission" date="2016-09" db="EMBL/GenBank/DDBJ databases">
        <authorList>
            <person name="Greninger A.L."/>
            <person name="Jerome K.R."/>
            <person name="Mcnair B."/>
            <person name="Wallis C."/>
            <person name="Fang F."/>
        </authorList>
    </citation>
    <scope>NUCLEOTIDE SEQUENCE [LARGE SCALE GENOMIC DNA]</scope>
    <source>
        <strain evidence="8">M6</strain>
    </source>
</reference>
<feature type="signal peptide" evidence="6">
    <location>
        <begin position="1"/>
        <end position="26"/>
    </location>
</feature>
<dbReference type="Proteomes" id="UP000094053">
    <property type="component" value="Unassembled WGS sequence"/>
</dbReference>
<evidence type="ECO:0000256" key="4">
    <source>
        <dbReference type="ARBA" id="ARBA00023139"/>
    </source>
</evidence>
<dbReference type="GO" id="GO:0016020">
    <property type="term" value="C:membrane"/>
    <property type="evidence" value="ECO:0007669"/>
    <property type="project" value="InterPro"/>
</dbReference>
<keyword evidence="8" id="KW-1185">Reference proteome</keyword>
<evidence type="ECO:0000256" key="5">
    <source>
        <dbReference type="ARBA" id="ARBA00023288"/>
    </source>
</evidence>
<keyword evidence="4" id="KW-0564">Palmitate</keyword>
<keyword evidence="2 6" id="KW-0732">Signal</keyword>
<evidence type="ECO:0000256" key="6">
    <source>
        <dbReference type="SAM" id="SignalP"/>
    </source>
</evidence>
<dbReference type="PROSITE" id="PS51257">
    <property type="entry name" value="PROKAR_LIPOPROTEIN"/>
    <property type="match status" value="1"/>
</dbReference>
<dbReference type="EMBL" id="MIHA01000030">
    <property type="protein sequence ID" value="ODQ86517.1"/>
    <property type="molecule type" value="Genomic_DNA"/>
</dbReference>
<dbReference type="RefSeq" id="WP_069416655.1">
    <property type="nucleotide sequence ID" value="NZ_JACKUL010000032.1"/>
</dbReference>
<gene>
    <name evidence="7" type="ORF">BHQ18_26590</name>
</gene>
<evidence type="ECO:0000256" key="3">
    <source>
        <dbReference type="ARBA" id="ARBA00023136"/>
    </source>
</evidence>
<feature type="chain" id="PRO_5009134693" evidence="6">
    <location>
        <begin position="27"/>
        <end position="150"/>
    </location>
</feature>
<evidence type="ECO:0000313" key="7">
    <source>
        <dbReference type="EMBL" id="ODQ86517.1"/>
    </source>
</evidence>
<dbReference type="OrthoDB" id="4637228at2"/>
<sequence length="150" mass="15167">MRNRWVIGNCAAACAMLLAGCSSAPADFDPPPGELVPGTAQVTINGRDVGLTEAVQCNTTEWLTTITTGSPTSGVTALLSNKEALVTEAVNITDVGGFTGSYTADVGGTGGDAEIGMTGQTFDISGTADGFNTDAPSFRVPATFAIRVAC</sequence>
<evidence type="ECO:0000256" key="2">
    <source>
        <dbReference type="ARBA" id="ARBA00022729"/>
    </source>
</evidence>
<keyword evidence="1" id="KW-1003">Cell membrane</keyword>
<name>A0A1E3RAV9_MYCFV</name>